<accession>A0A1Y1UK20</accession>
<dbReference type="Proteomes" id="UP000193218">
    <property type="component" value="Unassembled WGS sequence"/>
</dbReference>
<dbReference type="PRINTS" id="PR00081">
    <property type="entry name" value="GDHRDH"/>
</dbReference>
<proteinExistence type="inferred from homology"/>
<name>A0A1Y1UK20_9TREE</name>
<dbReference type="OrthoDB" id="9876299at2759"/>
<dbReference type="InParanoid" id="A0A1Y1UK20"/>
<dbReference type="GO" id="GO:0050664">
    <property type="term" value="F:oxidoreductase activity, acting on NAD(P)H, oxygen as acceptor"/>
    <property type="evidence" value="ECO:0007669"/>
    <property type="project" value="TreeGrafter"/>
</dbReference>
<evidence type="ECO:0000256" key="2">
    <source>
        <dbReference type="ARBA" id="ARBA00023002"/>
    </source>
</evidence>
<dbReference type="InterPro" id="IPR002347">
    <property type="entry name" value="SDR_fam"/>
</dbReference>
<sequence length="256" mass="27293">MTASPVVLLTGASRGLGLAVLKILLDRHNARVATISRSTPPEFQALLNANRDRCIHVKGDVGKMDDNAALVKTAVDKWGQLDGVIICAGIMSLERIADLTLEDLSNYTAINLLSIPYLVKPALPYLRKAKGNIVLVSSGASTKGYAAWGMYSMVKAGMNSLARTLGAEEKENGVGVWSIRPGMVDTGMQEYLRESGSGAMNPEDLTKFIGAFERGELLPTEKPGAVIAQVAVTGGPMGLTGEYLDWTDDRLKAVSV</sequence>
<dbReference type="FunCoup" id="A0A1Y1UK20">
    <property type="interactions" value="19"/>
</dbReference>
<evidence type="ECO:0000313" key="3">
    <source>
        <dbReference type="EMBL" id="ORX38398.1"/>
    </source>
</evidence>
<keyword evidence="4" id="KW-1185">Reference proteome</keyword>
<gene>
    <name evidence="3" type="ORF">BD324DRAFT_354002</name>
</gene>
<dbReference type="AlphaFoldDB" id="A0A1Y1UK20"/>
<dbReference type="PANTHER" id="PTHR43008">
    <property type="entry name" value="BENZIL REDUCTASE"/>
    <property type="match status" value="1"/>
</dbReference>
<evidence type="ECO:0000313" key="4">
    <source>
        <dbReference type="Proteomes" id="UP000193218"/>
    </source>
</evidence>
<dbReference type="PANTHER" id="PTHR43008:SF8">
    <property type="entry name" value="BENZIL REDUCTASE ((S)-BENZOIN FORMING) IRC24"/>
    <property type="match status" value="1"/>
</dbReference>
<dbReference type="GO" id="GO:0016616">
    <property type="term" value="F:oxidoreductase activity, acting on the CH-OH group of donors, NAD or NADP as acceptor"/>
    <property type="evidence" value="ECO:0007669"/>
    <property type="project" value="UniProtKB-ARBA"/>
</dbReference>
<dbReference type="InterPro" id="IPR036291">
    <property type="entry name" value="NAD(P)-bd_dom_sf"/>
</dbReference>
<comment type="similarity">
    <text evidence="1">Belongs to the short-chain dehydrogenases/reductases (SDR) family.</text>
</comment>
<reference evidence="3 4" key="1">
    <citation type="submission" date="2017-03" db="EMBL/GenBank/DDBJ databases">
        <title>Widespread Adenine N6-methylation of Active Genes in Fungi.</title>
        <authorList>
            <consortium name="DOE Joint Genome Institute"/>
            <person name="Mondo S.J."/>
            <person name="Dannebaum R.O."/>
            <person name="Kuo R.C."/>
            <person name="Louie K.B."/>
            <person name="Bewick A.J."/>
            <person name="Labutti K."/>
            <person name="Haridas S."/>
            <person name="Kuo A."/>
            <person name="Salamov A."/>
            <person name="Ahrendt S.R."/>
            <person name="Lau R."/>
            <person name="Bowen B.P."/>
            <person name="Lipzen A."/>
            <person name="Sullivan W."/>
            <person name="Andreopoulos W.B."/>
            <person name="Clum A."/>
            <person name="Lindquist E."/>
            <person name="Daum C."/>
            <person name="Northen T.R."/>
            <person name="Ramamoorthy G."/>
            <person name="Schmitz R.J."/>
            <person name="Gryganskyi A."/>
            <person name="Culley D."/>
            <person name="Magnuson J."/>
            <person name="James T.Y."/>
            <person name="O'Malley M.A."/>
            <person name="Stajich J.E."/>
            <person name="Spatafora J.W."/>
            <person name="Visel A."/>
            <person name="Grigoriev I.V."/>
        </authorList>
    </citation>
    <scope>NUCLEOTIDE SEQUENCE [LARGE SCALE GENOMIC DNA]</scope>
    <source>
        <strain evidence="3 4">NRRL Y-17943</strain>
    </source>
</reference>
<dbReference type="EMBL" id="NBSH01000004">
    <property type="protein sequence ID" value="ORX38398.1"/>
    <property type="molecule type" value="Genomic_DNA"/>
</dbReference>
<dbReference type="SUPFAM" id="SSF51735">
    <property type="entry name" value="NAD(P)-binding Rossmann-fold domains"/>
    <property type="match status" value="1"/>
</dbReference>
<evidence type="ECO:0008006" key="5">
    <source>
        <dbReference type="Google" id="ProtNLM"/>
    </source>
</evidence>
<dbReference type="Pfam" id="PF00106">
    <property type="entry name" value="adh_short"/>
    <property type="match status" value="1"/>
</dbReference>
<dbReference type="Gene3D" id="3.40.50.720">
    <property type="entry name" value="NAD(P)-binding Rossmann-like Domain"/>
    <property type="match status" value="1"/>
</dbReference>
<comment type="caution">
    <text evidence="3">The sequence shown here is derived from an EMBL/GenBank/DDBJ whole genome shotgun (WGS) entry which is preliminary data.</text>
</comment>
<protein>
    <recommendedName>
        <fullName evidence="5">NAD(P)-binding protein</fullName>
    </recommendedName>
</protein>
<dbReference type="GeneID" id="33554371"/>
<keyword evidence="2" id="KW-0560">Oxidoreductase</keyword>
<dbReference type="RefSeq" id="XP_021872320.1">
    <property type="nucleotide sequence ID" value="XM_022012563.1"/>
</dbReference>
<dbReference type="STRING" id="4999.A0A1Y1UK20"/>
<evidence type="ECO:0000256" key="1">
    <source>
        <dbReference type="ARBA" id="ARBA00006484"/>
    </source>
</evidence>
<organism evidence="3 4">
    <name type="scientific">Kockovaella imperatae</name>
    <dbReference type="NCBI Taxonomy" id="4999"/>
    <lineage>
        <taxon>Eukaryota</taxon>
        <taxon>Fungi</taxon>
        <taxon>Dikarya</taxon>
        <taxon>Basidiomycota</taxon>
        <taxon>Agaricomycotina</taxon>
        <taxon>Tremellomycetes</taxon>
        <taxon>Tremellales</taxon>
        <taxon>Cuniculitremaceae</taxon>
        <taxon>Kockovaella</taxon>
    </lineage>
</organism>